<evidence type="ECO:0000256" key="7">
    <source>
        <dbReference type="ARBA" id="ARBA00023288"/>
    </source>
</evidence>
<evidence type="ECO:0000313" key="11">
    <source>
        <dbReference type="Proteomes" id="UP000675284"/>
    </source>
</evidence>
<dbReference type="PANTHER" id="PTHR30290:SF79">
    <property type="entry name" value="DIPEPTIDE-BINDING PROTEIN DPPE"/>
    <property type="match status" value="1"/>
</dbReference>
<proteinExistence type="inferred from homology"/>
<gene>
    <name evidence="10" type="ORF">KCX74_14575</name>
</gene>
<keyword evidence="6" id="KW-0564">Palmitate</keyword>
<keyword evidence="5" id="KW-0571">Peptide transport</keyword>
<sequence>MKNKLIVILFICVAMIMAACSEGENKSGAEGSVKQELVLNAGSEPASLDPALNTSVTSGWILDHMYEGLYTRDQDGNITLGVAEDVEVSEDGTVYTFKIKEDAKWSDGSDLTAEDFKYSWERVLNPNTGARFAYYLFVIKNAEAYNKGEVSVDDVGIKVINDKTLEVTLESPTAFLDSLMTIWTFYPVKKDIVEGNENWTLDAKNFVTNGAFYMTEWEHDNKIILSKNDDYYSQDDITLKQITFEMVDDATTAYQLYQTGDLDFISSIPTDQLSAVKDSDEYIEFPYYSTAMFIFNVNKEPFTNRKVRQAFAMAVDRKSLVENVGQTGETPAFAMVPPGADTPDGDFRELGGDYFKKDYDQAKRLIEEAMEEEGWSEFPEVTLMFSTSDNNKRYAEAVQEMLKQNLNIDLKLANQEWNTYLDTLGRGDYQMGRMSWTGLYIDPAVNLEYYLGTSTNNRTGWVNDQYDQLLKDAQVEQDIMKRFELLHEAEETLMTDLPFMPLYFLTKNYLTSTGVKNVAYYENRSPVFKWAKKTE</sequence>
<dbReference type="GO" id="GO:1904680">
    <property type="term" value="F:peptide transmembrane transporter activity"/>
    <property type="evidence" value="ECO:0007669"/>
    <property type="project" value="TreeGrafter"/>
</dbReference>
<dbReference type="GO" id="GO:0043190">
    <property type="term" value="C:ATP-binding cassette (ABC) transporter complex"/>
    <property type="evidence" value="ECO:0007669"/>
    <property type="project" value="InterPro"/>
</dbReference>
<name>A0A941E1N4_9BACI</name>
<dbReference type="PIRSF" id="PIRSF002741">
    <property type="entry name" value="MppA"/>
    <property type="match status" value="1"/>
</dbReference>
<protein>
    <submittedName>
        <fullName evidence="10">Peptide ABC transporter substrate-binding protein</fullName>
    </submittedName>
</protein>
<comment type="subcellular location">
    <subcellularLocation>
        <location evidence="1">Cell membrane</location>
        <topology evidence="1">Lipid-anchor</topology>
    </subcellularLocation>
</comment>
<dbReference type="InterPro" id="IPR000914">
    <property type="entry name" value="SBP_5_dom"/>
</dbReference>
<dbReference type="Proteomes" id="UP000675284">
    <property type="component" value="Unassembled WGS sequence"/>
</dbReference>
<dbReference type="PANTHER" id="PTHR30290">
    <property type="entry name" value="PERIPLASMIC BINDING COMPONENT OF ABC TRANSPORTER"/>
    <property type="match status" value="1"/>
</dbReference>
<evidence type="ECO:0000256" key="8">
    <source>
        <dbReference type="SAM" id="SignalP"/>
    </source>
</evidence>
<organism evidence="10 11">
    <name type="scientific">Virgibacillus salarius</name>
    <dbReference type="NCBI Taxonomy" id="447199"/>
    <lineage>
        <taxon>Bacteria</taxon>
        <taxon>Bacillati</taxon>
        <taxon>Bacillota</taxon>
        <taxon>Bacilli</taxon>
        <taxon>Bacillales</taxon>
        <taxon>Bacillaceae</taxon>
        <taxon>Virgibacillus</taxon>
    </lineage>
</organism>
<evidence type="ECO:0000313" key="10">
    <source>
        <dbReference type="EMBL" id="MBR7797258.1"/>
    </source>
</evidence>
<evidence type="ECO:0000256" key="5">
    <source>
        <dbReference type="ARBA" id="ARBA00022856"/>
    </source>
</evidence>
<comment type="similarity">
    <text evidence="2">Belongs to the bacterial solute-binding protein 5 family.</text>
</comment>
<dbReference type="AlphaFoldDB" id="A0A941E1N4"/>
<dbReference type="SUPFAM" id="SSF53850">
    <property type="entry name" value="Periplasmic binding protein-like II"/>
    <property type="match status" value="1"/>
</dbReference>
<feature type="signal peptide" evidence="8">
    <location>
        <begin position="1"/>
        <end position="19"/>
    </location>
</feature>
<dbReference type="FunFam" id="3.90.76.10:FF:000001">
    <property type="entry name" value="Oligopeptide ABC transporter substrate-binding protein"/>
    <property type="match status" value="1"/>
</dbReference>
<evidence type="ECO:0000256" key="4">
    <source>
        <dbReference type="ARBA" id="ARBA00022729"/>
    </source>
</evidence>
<keyword evidence="7" id="KW-0449">Lipoprotein</keyword>
<dbReference type="Gene3D" id="3.40.190.10">
    <property type="entry name" value="Periplasmic binding protein-like II"/>
    <property type="match status" value="1"/>
</dbReference>
<evidence type="ECO:0000256" key="2">
    <source>
        <dbReference type="ARBA" id="ARBA00005695"/>
    </source>
</evidence>
<dbReference type="InterPro" id="IPR030678">
    <property type="entry name" value="Peptide/Ni-bd"/>
</dbReference>
<evidence type="ECO:0000256" key="3">
    <source>
        <dbReference type="ARBA" id="ARBA00022448"/>
    </source>
</evidence>
<comment type="caution">
    <text evidence="10">The sequence shown here is derived from an EMBL/GenBank/DDBJ whole genome shotgun (WGS) entry which is preliminary data.</text>
</comment>
<keyword evidence="5" id="KW-0653">Protein transport</keyword>
<evidence type="ECO:0000256" key="1">
    <source>
        <dbReference type="ARBA" id="ARBA00004193"/>
    </source>
</evidence>
<dbReference type="FunFam" id="3.10.105.10:FF:000001">
    <property type="entry name" value="Oligopeptide ABC transporter, oligopeptide-binding protein"/>
    <property type="match status" value="1"/>
</dbReference>
<dbReference type="InterPro" id="IPR023765">
    <property type="entry name" value="SBP_5_CS"/>
</dbReference>
<feature type="chain" id="PRO_5039085894" evidence="8">
    <location>
        <begin position="20"/>
        <end position="535"/>
    </location>
</feature>
<dbReference type="EMBL" id="JAGSOT010000048">
    <property type="protein sequence ID" value="MBR7797258.1"/>
    <property type="molecule type" value="Genomic_DNA"/>
</dbReference>
<dbReference type="Gene3D" id="3.10.105.10">
    <property type="entry name" value="Dipeptide-binding Protein, Domain 3"/>
    <property type="match status" value="1"/>
</dbReference>
<dbReference type="PROSITE" id="PS51257">
    <property type="entry name" value="PROKAR_LIPOPROTEIN"/>
    <property type="match status" value="1"/>
</dbReference>
<dbReference type="Pfam" id="PF00496">
    <property type="entry name" value="SBP_bac_5"/>
    <property type="match status" value="1"/>
</dbReference>
<dbReference type="PROSITE" id="PS01040">
    <property type="entry name" value="SBP_BACTERIAL_5"/>
    <property type="match status" value="1"/>
</dbReference>
<dbReference type="RefSeq" id="WP_166530665.1">
    <property type="nucleotide sequence ID" value="NZ_JAGSOT010000048.1"/>
</dbReference>
<evidence type="ECO:0000259" key="9">
    <source>
        <dbReference type="Pfam" id="PF00496"/>
    </source>
</evidence>
<dbReference type="CDD" id="cd08504">
    <property type="entry name" value="PBP2_OppA"/>
    <property type="match status" value="1"/>
</dbReference>
<reference evidence="10" key="1">
    <citation type="submission" date="2021-04" db="EMBL/GenBank/DDBJ databases">
        <title>Isolation and polyphasic classification of algal microorganism.</title>
        <authorList>
            <person name="Wang S."/>
        </authorList>
    </citation>
    <scope>NUCLEOTIDE SEQUENCE</scope>
    <source>
        <strain evidence="10">720a</strain>
    </source>
</reference>
<feature type="domain" description="Solute-binding protein family 5" evidence="9">
    <location>
        <begin position="78"/>
        <end position="456"/>
    </location>
</feature>
<dbReference type="InterPro" id="IPR039424">
    <property type="entry name" value="SBP_5"/>
</dbReference>
<dbReference type="Gene3D" id="3.90.76.10">
    <property type="entry name" value="Dipeptide-binding Protein, Domain 1"/>
    <property type="match status" value="1"/>
</dbReference>
<keyword evidence="3" id="KW-0813">Transport</keyword>
<keyword evidence="4 8" id="KW-0732">Signal</keyword>
<dbReference type="GO" id="GO:0015833">
    <property type="term" value="P:peptide transport"/>
    <property type="evidence" value="ECO:0007669"/>
    <property type="project" value="UniProtKB-KW"/>
</dbReference>
<accession>A0A941E1N4</accession>
<evidence type="ECO:0000256" key="6">
    <source>
        <dbReference type="ARBA" id="ARBA00023139"/>
    </source>
</evidence>
<keyword evidence="11" id="KW-1185">Reference proteome</keyword>
<dbReference type="GO" id="GO:0030288">
    <property type="term" value="C:outer membrane-bounded periplasmic space"/>
    <property type="evidence" value="ECO:0007669"/>
    <property type="project" value="UniProtKB-ARBA"/>
</dbReference>